<proteinExistence type="predicted"/>
<gene>
    <name evidence="3" type="ORF">CLV70_102569</name>
</gene>
<feature type="transmembrane region" description="Helical" evidence="2">
    <location>
        <begin position="123"/>
        <end position="140"/>
    </location>
</feature>
<feature type="region of interest" description="Disordered" evidence="1">
    <location>
        <begin position="1"/>
        <end position="24"/>
    </location>
</feature>
<feature type="compositionally biased region" description="Low complexity" evidence="1">
    <location>
        <begin position="13"/>
        <end position="24"/>
    </location>
</feature>
<feature type="transmembrane region" description="Helical" evidence="2">
    <location>
        <begin position="34"/>
        <end position="52"/>
    </location>
</feature>
<evidence type="ECO:0000313" key="4">
    <source>
        <dbReference type="Proteomes" id="UP000239209"/>
    </source>
</evidence>
<organism evidence="3 4">
    <name type="scientific">Pseudosporangium ferrugineum</name>
    <dbReference type="NCBI Taxonomy" id="439699"/>
    <lineage>
        <taxon>Bacteria</taxon>
        <taxon>Bacillati</taxon>
        <taxon>Actinomycetota</taxon>
        <taxon>Actinomycetes</taxon>
        <taxon>Micromonosporales</taxon>
        <taxon>Micromonosporaceae</taxon>
        <taxon>Pseudosporangium</taxon>
    </lineage>
</organism>
<evidence type="ECO:0000256" key="1">
    <source>
        <dbReference type="SAM" id="MobiDB-lite"/>
    </source>
</evidence>
<name>A0A2T0SG11_9ACTN</name>
<feature type="transmembrane region" description="Helical" evidence="2">
    <location>
        <begin position="152"/>
        <end position="176"/>
    </location>
</feature>
<keyword evidence="2" id="KW-1133">Transmembrane helix</keyword>
<dbReference type="AlphaFoldDB" id="A0A2T0SG11"/>
<protein>
    <submittedName>
        <fullName evidence="3">Thiosulfate dehydrogenase [quinone] large subunit</fullName>
    </submittedName>
</protein>
<feature type="transmembrane region" description="Helical" evidence="2">
    <location>
        <begin position="94"/>
        <end position="116"/>
    </location>
</feature>
<dbReference type="Proteomes" id="UP000239209">
    <property type="component" value="Unassembled WGS sequence"/>
</dbReference>
<comment type="caution">
    <text evidence="3">The sequence shown here is derived from an EMBL/GenBank/DDBJ whole genome shotgun (WGS) entry which is preliminary data.</text>
</comment>
<keyword evidence="2" id="KW-0472">Membrane</keyword>
<dbReference type="OrthoDB" id="3253635at2"/>
<accession>A0A2T0SG11</accession>
<evidence type="ECO:0000256" key="2">
    <source>
        <dbReference type="SAM" id="Phobius"/>
    </source>
</evidence>
<keyword evidence="2" id="KW-0812">Transmembrane</keyword>
<sequence length="189" mass="19896">MTAATHHEANHRTTTPATPVPATGDATARKATRYVLAGLRLALGWVFLWAFLDKLFGLGHGTPAANAWIDGGSPTKGFLGKAVSGPFEGFYHSFAGAAWADWLFMLGLAGIGIALIAGVGMRIAAVAGSVLLVAMWTAVLPPENNPFMDDHLIYAGVLVVLALTAAGDTLGLGRIWGRLPLVQRLPWLK</sequence>
<keyword evidence="4" id="KW-1185">Reference proteome</keyword>
<reference evidence="3 4" key="1">
    <citation type="submission" date="2018-03" db="EMBL/GenBank/DDBJ databases">
        <title>Genomic Encyclopedia of Archaeal and Bacterial Type Strains, Phase II (KMG-II): from individual species to whole genera.</title>
        <authorList>
            <person name="Goeker M."/>
        </authorList>
    </citation>
    <scope>NUCLEOTIDE SEQUENCE [LARGE SCALE GENOMIC DNA]</scope>
    <source>
        <strain evidence="3 4">DSM 45348</strain>
    </source>
</reference>
<evidence type="ECO:0000313" key="3">
    <source>
        <dbReference type="EMBL" id="PRY32358.1"/>
    </source>
</evidence>
<feature type="compositionally biased region" description="Basic and acidic residues" evidence="1">
    <location>
        <begin position="1"/>
        <end position="11"/>
    </location>
</feature>
<dbReference type="RefSeq" id="WP_106125527.1">
    <property type="nucleotide sequence ID" value="NZ_PVZG01000002.1"/>
</dbReference>
<dbReference type="EMBL" id="PVZG01000002">
    <property type="protein sequence ID" value="PRY32358.1"/>
    <property type="molecule type" value="Genomic_DNA"/>
</dbReference>